<evidence type="ECO:0000256" key="4">
    <source>
        <dbReference type="ARBA" id="ARBA00012483"/>
    </source>
</evidence>
<organism evidence="13 14">
    <name type="scientific">Podarcis lilfordi</name>
    <name type="common">Lilford's wall lizard</name>
    <dbReference type="NCBI Taxonomy" id="74358"/>
    <lineage>
        <taxon>Eukaryota</taxon>
        <taxon>Metazoa</taxon>
        <taxon>Chordata</taxon>
        <taxon>Craniata</taxon>
        <taxon>Vertebrata</taxon>
        <taxon>Euteleostomi</taxon>
        <taxon>Lepidosauria</taxon>
        <taxon>Squamata</taxon>
        <taxon>Bifurcata</taxon>
        <taxon>Unidentata</taxon>
        <taxon>Episquamata</taxon>
        <taxon>Laterata</taxon>
        <taxon>Lacertibaenia</taxon>
        <taxon>Lacertidae</taxon>
        <taxon>Podarcis</taxon>
    </lineage>
</organism>
<feature type="transmembrane region" description="Helical" evidence="11">
    <location>
        <begin position="521"/>
        <end position="543"/>
    </location>
</feature>
<keyword evidence="8 11" id="KW-1133">Transmembrane helix</keyword>
<feature type="region of interest" description="Disordered" evidence="10">
    <location>
        <begin position="79"/>
        <end position="130"/>
    </location>
</feature>
<feature type="transmembrane region" description="Helical" evidence="11">
    <location>
        <begin position="257"/>
        <end position="283"/>
    </location>
</feature>
<comment type="catalytic activity">
    <reaction evidence="1">
        <text>S-ubiquitinyl-[E2 ubiquitin-conjugating enzyme]-L-cysteine + [acceptor protein]-L-lysine = [E2 ubiquitin-conjugating enzyme]-L-cysteine + N(6)-ubiquitinyl-[acceptor protein]-L-lysine.</text>
        <dbReference type="EC" id="2.3.2.27"/>
    </reaction>
</comment>
<feature type="transmembrane region" description="Helical" evidence="11">
    <location>
        <begin position="411"/>
        <end position="429"/>
    </location>
</feature>
<comment type="pathway">
    <text evidence="3">Protein modification; protein ubiquitination.</text>
</comment>
<sequence>MMLHLERNSCDNECKECVGCLFNRENLLADCLQGCFVVTCTLCAFISLVWLREQIVHGGAPQWLEQNQQQAINGVGQQNEVQGVGNGGAENAALDQPADQPAENAVVGENPEIQEEQPDEEEEDNEDEEDVVVEDAADANNGGQDDMNWNALEWDRAAEELTWERMLGLDGSLVFLEHVFWVVSLNTLFILVFAFCPYHIGHFSIVGLGFEEYVQASHFEGLITTIVGYVLLAVSLIVCHGLAALVKFQRSRRLLGVCYIVVKVSLLVVVEIGVFPLICGWWLDICSLEMFDATLKDRELSFQSAPGTTMFLHWLVGMVYVFYFASFILLLREVLRPGVLWFLRNLNDPDFNPVQEMIHLPIYRHLRRFILSVIVFGSIVLLMLWLPIRIIKYLLPHFLPYNVMLYSDAPVSELSLELLLLQVVLPALLEQGHTRQWLKGLVRAWTVTAGYLLDLHSYLLGDQEENENNANQQPNNQPARNNNAIPVVGEGLHAAHQAILQQGGPVGFQPYRRPLKFPLRIFLLIIFMCITLLIASLICLTLPVFAGRWLMSFWTGTAKIHELYTAACGLYVCWLTIRAVTVLVAWMPQGRQVIFQKVKEWSLMIMKTLIVAILLAGVVPLLLGLLFELVIVAPLRVPLDQTPLFYPWQDWALGVLHAKIIAAITLMGPQWWLKTVIEQVRTASLVQGKQTKHTDH</sequence>
<comment type="subcellular location">
    <subcellularLocation>
        <location evidence="2">Membrane</location>
        <topology evidence="2">Multi-pass membrane protein</topology>
    </subcellularLocation>
</comment>
<feature type="compositionally biased region" description="Acidic residues" evidence="10">
    <location>
        <begin position="112"/>
        <end position="130"/>
    </location>
</feature>
<feature type="transmembrane region" description="Helical" evidence="11">
    <location>
        <begin position="311"/>
        <end position="331"/>
    </location>
</feature>
<keyword evidence="7" id="KW-0833">Ubl conjugation pathway</keyword>
<feature type="transmembrane region" description="Helical" evidence="11">
    <location>
        <begin position="369"/>
        <end position="391"/>
    </location>
</feature>
<feature type="domain" description="E3 ubiquitin-protein ligase MARCHF6-like C-terminal" evidence="12">
    <location>
        <begin position="592"/>
        <end position="682"/>
    </location>
</feature>
<evidence type="ECO:0000313" key="13">
    <source>
        <dbReference type="EMBL" id="CAI5780230.1"/>
    </source>
</evidence>
<dbReference type="Proteomes" id="UP001178461">
    <property type="component" value="Chromosome 7"/>
</dbReference>
<gene>
    <name evidence="13" type="ORF">PODLI_1B011647</name>
</gene>
<dbReference type="AlphaFoldDB" id="A0AA35KL62"/>
<keyword evidence="5" id="KW-0808">Transferase</keyword>
<feature type="transmembrane region" description="Helical" evidence="11">
    <location>
        <begin position="179"/>
        <end position="201"/>
    </location>
</feature>
<dbReference type="GO" id="GO:0036503">
    <property type="term" value="P:ERAD pathway"/>
    <property type="evidence" value="ECO:0007669"/>
    <property type="project" value="TreeGrafter"/>
</dbReference>
<dbReference type="EMBL" id="OX395132">
    <property type="protein sequence ID" value="CAI5780230.1"/>
    <property type="molecule type" value="Genomic_DNA"/>
</dbReference>
<feature type="transmembrane region" description="Helical" evidence="11">
    <location>
        <begin position="608"/>
        <end position="631"/>
    </location>
</feature>
<proteinExistence type="predicted"/>
<dbReference type="PANTHER" id="PTHR13145">
    <property type="entry name" value="SSM4 PROTEIN"/>
    <property type="match status" value="1"/>
</dbReference>
<dbReference type="InterPro" id="IPR056521">
    <property type="entry name" value="MARCHF6-like_C"/>
</dbReference>
<evidence type="ECO:0000256" key="6">
    <source>
        <dbReference type="ARBA" id="ARBA00022692"/>
    </source>
</evidence>
<evidence type="ECO:0000256" key="8">
    <source>
        <dbReference type="ARBA" id="ARBA00022989"/>
    </source>
</evidence>
<dbReference type="GO" id="GO:0005789">
    <property type="term" value="C:endoplasmic reticulum membrane"/>
    <property type="evidence" value="ECO:0007669"/>
    <property type="project" value="TreeGrafter"/>
</dbReference>
<keyword evidence="6 11" id="KW-0812">Transmembrane</keyword>
<keyword evidence="14" id="KW-1185">Reference proteome</keyword>
<dbReference type="PANTHER" id="PTHR13145:SF0">
    <property type="entry name" value="E3 UBIQUITIN-PROTEIN LIGASE MARCHF6"/>
    <property type="match status" value="1"/>
</dbReference>
<feature type="transmembrane region" description="Helical" evidence="11">
    <location>
        <begin position="221"/>
        <end position="245"/>
    </location>
</feature>
<dbReference type="Pfam" id="PF23113">
    <property type="entry name" value="MARCHF6_C"/>
    <property type="match status" value="1"/>
</dbReference>
<evidence type="ECO:0000313" key="14">
    <source>
        <dbReference type="Proteomes" id="UP001178461"/>
    </source>
</evidence>
<feature type="transmembrane region" description="Helical" evidence="11">
    <location>
        <begin position="651"/>
        <end position="673"/>
    </location>
</feature>
<name>A0AA35KL62_9SAUR</name>
<protein>
    <recommendedName>
        <fullName evidence="4">RING-type E3 ubiquitin transferase</fullName>
        <ecNumber evidence="4">2.3.2.27</ecNumber>
    </recommendedName>
</protein>
<evidence type="ECO:0000259" key="12">
    <source>
        <dbReference type="Pfam" id="PF23113"/>
    </source>
</evidence>
<evidence type="ECO:0000256" key="3">
    <source>
        <dbReference type="ARBA" id="ARBA00004906"/>
    </source>
</evidence>
<reference evidence="13" key="1">
    <citation type="submission" date="2022-12" db="EMBL/GenBank/DDBJ databases">
        <authorList>
            <person name="Alioto T."/>
            <person name="Alioto T."/>
            <person name="Gomez Garrido J."/>
        </authorList>
    </citation>
    <scope>NUCLEOTIDE SEQUENCE</scope>
</reference>
<evidence type="ECO:0000256" key="10">
    <source>
        <dbReference type="SAM" id="MobiDB-lite"/>
    </source>
</evidence>
<feature type="transmembrane region" description="Helical" evidence="11">
    <location>
        <begin position="563"/>
        <end position="587"/>
    </location>
</feature>
<evidence type="ECO:0000256" key="7">
    <source>
        <dbReference type="ARBA" id="ARBA00022786"/>
    </source>
</evidence>
<evidence type="ECO:0000256" key="1">
    <source>
        <dbReference type="ARBA" id="ARBA00000900"/>
    </source>
</evidence>
<dbReference type="EC" id="2.3.2.27" evidence="4"/>
<evidence type="ECO:0000256" key="5">
    <source>
        <dbReference type="ARBA" id="ARBA00022679"/>
    </source>
</evidence>
<evidence type="ECO:0000256" key="9">
    <source>
        <dbReference type="ARBA" id="ARBA00023136"/>
    </source>
</evidence>
<evidence type="ECO:0000256" key="2">
    <source>
        <dbReference type="ARBA" id="ARBA00004141"/>
    </source>
</evidence>
<feature type="compositionally biased region" description="Low complexity" evidence="10">
    <location>
        <begin position="79"/>
        <end position="93"/>
    </location>
</feature>
<evidence type="ECO:0000256" key="11">
    <source>
        <dbReference type="SAM" id="Phobius"/>
    </source>
</evidence>
<keyword evidence="9 11" id="KW-0472">Membrane</keyword>
<accession>A0AA35KL62</accession>
<dbReference type="GO" id="GO:0061630">
    <property type="term" value="F:ubiquitin protein ligase activity"/>
    <property type="evidence" value="ECO:0007669"/>
    <property type="project" value="UniProtKB-EC"/>
</dbReference>